<dbReference type="PRINTS" id="PR00909">
    <property type="entry name" value="SPERMDNBNDNG"/>
</dbReference>
<dbReference type="PANTHER" id="PTHR30006:SF2">
    <property type="entry name" value="ABC TRANSPORTER SUBSTRATE-BINDING PROTEIN"/>
    <property type="match status" value="1"/>
</dbReference>
<dbReference type="Gene3D" id="3.40.190.10">
    <property type="entry name" value="Periplasmic binding protein-like II"/>
    <property type="match status" value="2"/>
</dbReference>
<dbReference type="CDD" id="cd13589">
    <property type="entry name" value="PBP2_polyamine_RpCGA009"/>
    <property type="match status" value="1"/>
</dbReference>
<proteinExistence type="predicted"/>
<dbReference type="Proteomes" id="UP000772591">
    <property type="component" value="Unassembled WGS sequence"/>
</dbReference>
<evidence type="ECO:0000256" key="1">
    <source>
        <dbReference type="ARBA" id="ARBA00022729"/>
    </source>
</evidence>
<comment type="caution">
    <text evidence="3">The sequence shown here is derived from an EMBL/GenBank/DDBJ whole genome shotgun (WGS) entry which is preliminary data.</text>
</comment>
<dbReference type="Pfam" id="PF13416">
    <property type="entry name" value="SBP_bac_8"/>
    <property type="match status" value="1"/>
</dbReference>
<dbReference type="InterPro" id="IPR006059">
    <property type="entry name" value="SBP"/>
</dbReference>
<accession>A0ABS3AF50</accession>
<feature type="signal peptide" evidence="2">
    <location>
        <begin position="1"/>
        <end position="26"/>
    </location>
</feature>
<feature type="chain" id="PRO_5045756301" evidence="2">
    <location>
        <begin position="27"/>
        <end position="349"/>
    </location>
</feature>
<sequence>MRTTTRTKITVALSLAGCISSQGAMADQPKLTVALYGGNWGDAFLNCVAEPFTKATGIAVAAEVGTSTTTLAKLQQQKSSPAIDVAWMDGGISELAYAAGVIADLDPAAIPNLKNVEEKGLYAEAGHTFAVSSGFYSLGLTYNTREIKEAPTSWKDLWKPEYAAAIALPSPANSSGVPFVFFMADVWGIDRADLAPLYSKLGALDTALFSDSSGAATNAFQSGEAIIGAHFNVGAWDLIDKGAPIGFTIPKEGAWATDARLHLIKGARNTKAAEQFINTALTQEAASCLAGKLYLGPAVKGVEVSQEVARKLPWGAGGSIKDLRLFDWAQINAQRASVTNDWNRKVTAK</sequence>
<reference evidence="3 4" key="1">
    <citation type="journal article" date="2021" name="Int. J. Syst. Evol. Microbiol.">
        <title>Pseudomonas piscium sp. nov., Pseudomonas pisciculturae sp. nov., Pseudomonas mucoides sp. nov. and Pseudomonas neuropathica sp. nov. isolated from rainbow trout.</title>
        <authorList>
            <person name="Duman M."/>
            <person name="Mulet M."/>
            <person name="Altun S."/>
            <person name="Saticioglu I.B."/>
            <person name="Gomila M."/>
            <person name="Lalucat J."/>
            <person name="Garcia-Valdes E."/>
        </authorList>
    </citation>
    <scope>NUCLEOTIDE SEQUENCE [LARGE SCALE GENOMIC DNA]</scope>
    <source>
        <strain evidence="3 4">LMG 28632</strain>
    </source>
</reference>
<evidence type="ECO:0000313" key="4">
    <source>
        <dbReference type="Proteomes" id="UP000772591"/>
    </source>
</evidence>
<organism evidence="3 4">
    <name type="scientific">Pseudomonas gregormendelii</name>
    <dbReference type="NCBI Taxonomy" id="1628277"/>
    <lineage>
        <taxon>Bacteria</taxon>
        <taxon>Pseudomonadati</taxon>
        <taxon>Pseudomonadota</taxon>
        <taxon>Gammaproteobacteria</taxon>
        <taxon>Pseudomonadales</taxon>
        <taxon>Pseudomonadaceae</taxon>
        <taxon>Pseudomonas</taxon>
    </lineage>
</organism>
<evidence type="ECO:0000313" key="3">
    <source>
        <dbReference type="EMBL" id="MBN3965065.1"/>
    </source>
</evidence>
<keyword evidence="1 2" id="KW-0732">Signal</keyword>
<gene>
    <name evidence="3" type="ORF">IMW75_07150</name>
</gene>
<keyword evidence="4" id="KW-1185">Reference proteome</keyword>
<evidence type="ECO:0000256" key="2">
    <source>
        <dbReference type="SAM" id="SignalP"/>
    </source>
</evidence>
<name>A0ABS3AF50_9PSED</name>
<dbReference type="SUPFAM" id="SSF53850">
    <property type="entry name" value="Periplasmic binding protein-like II"/>
    <property type="match status" value="1"/>
</dbReference>
<dbReference type="PANTHER" id="PTHR30006">
    <property type="entry name" value="THIAMINE-BINDING PERIPLASMIC PROTEIN-RELATED"/>
    <property type="match status" value="1"/>
</dbReference>
<dbReference type="RefSeq" id="WP_205892191.1">
    <property type="nucleotide sequence ID" value="NZ_JADEVO010000007.1"/>
</dbReference>
<dbReference type="InterPro" id="IPR001188">
    <property type="entry name" value="Sperm_putr-bd"/>
</dbReference>
<protein>
    <submittedName>
        <fullName evidence="3">ABC transporter substrate-binding protein</fullName>
    </submittedName>
</protein>
<dbReference type="EMBL" id="JADEVO010000007">
    <property type="protein sequence ID" value="MBN3965065.1"/>
    <property type="molecule type" value="Genomic_DNA"/>
</dbReference>